<dbReference type="Gene3D" id="3.30.460.10">
    <property type="entry name" value="Beta Polymerase, domain 2"/>
    <property type="match status" value="1"/>
</dbReference>
<dbReference type="InterPro" id="IPR043519">
    <property type="entry name" value="NT_sf"/>
</dbReference>
<gene>
    <name evidence="2" type="ORF">ACFFMS_19250</name>
</gene>
<protein>
    <submittedName>
        <fullName evidence="2">Nucleotidyltransferase domain-containing protein</fullName>
    </submittedName>
</protein>
<dbReference type="CDD" id="cd05403">
    <property type="entry name" value="NT_KNTase_like"/>
    <property type="match status" value="1"/>
</dbReference>
<dbReference type="InterPro" id="IPR041633">
    <property type="entry name" value="Polbeta"/>
</dbReference>
<dbReference type="EMBL" id="JBHMAF010000150">
    <property type="protein sequence ID" value="MFB9760464.1"/>
    <property type="molecule type" value="Genomic_DNA"/>
</dbReference>
<evidence type="ECO:0000313" key="3">
    <source>
        <dbReference type="Proteomes" id="UP001589609"/>
    </source>
</evidence>
<dbReference type="RefSeq" id="WP_379950775.1">
    <property type="nucleotide sequence ID" value="NZ_JBHMAF010000150.1"/>
</dbReference>
<dbReference type="Pfam" id="PF18765">
    <property type="entry name" value="Polbeta"/>
    <property type="match status" value="1"/>
</dbReference>
<dbReference type="PANTHER" id="PTHR43852:SF3">
    <property type="entry name" value="NUCLEOTIDYLTRANSFERASE"/>
    <property type="match status" value="1"/>
</dbReference>
<keyword evidence="3" id="KW-1185">Reference proteome</keyword>
<dbReference type="InterPro" id="IPR052930">
    <property type="entry name" value="TA_antitoxin_MntA"/>
</dbReference>
<comment type="caution">
    <text evidence="2">The sequence shown here is derived from an EMBL/GenBank/DDBJ whole genome shotgun (WGS) entry which is preliminary data.</text>
</comment>
<organism evidence="2 3">
    <name type="scientific">Ectobacillus funiculus</name>
    <dbReference type="NCBI Taxonomy" id="137993"/>
    <lineage>
        <taxon>Bacteria</taxon>
        <taxon>Bacillati</taxon>
        <taxon>Bacillota</taxon>
        <taxon>Bacilli</taxon>
        <taxon>Bacillales</taxon>
        <taxon>Bacillaceae</taxon>
        <taxon>Ectobacillus</taxon>
    </lineage>
</organism>
<feature type="domain" description="Polymerase beta nucleotidyltransferase" evidence="1">
    <location>
        <begin position="8"/>
        <end position="98"/>
    </location>
</feature>
<proteinExistence type="predicted"/>
<reference evidence="2 3" key="1">
    <citation type="submission" date="2024-09" db="EMBL/GenBank/DDBJ databases">
        <authorList>
            <person name="Sun Q."/>
            <person name="Mori K."/>
        </authorList>
    </citation>
    <scope>NUCLEOTIDE SEQUENCE [LARGE SCALE GENOMIC DNA]</scope>
    <source>
        <strain evidence="2 3">JCM 11201</strain>
    </source>
</reference>
<dbReference type="PANTHER" id="PTHR43852">
    <property type="entry name" value="NUCLEOTIDYLTRANSFERASE"/>
    <property type="match status" value="1"/>
</dbReference>
<dbReference type="SUPFAM" id="SSF81301">
    <property type="entry name" value="Nucleotidyltransferase"/>
    <property type="match status" value="1"/>
</dbReference>
<evidence type="ECO:0000313" key="2">
    <source>
        <dbReference type="EMBL" id="MFB9760464.1"/>
    </source>
</evidence>
<accession>A0ABV5WIS1</accession>
<sequence length="102" mass="11498">MIQDNVLQQVISLLTSYPGVEEIYLFGSRSNGTASERSDYDIAIRTTGISDKEFNLLALQVQEEVFTLHKIDIVHLNTLSNPVLLDNIVHKGQLLFKRVPQS</sequence>
<evidence type="ECO:0000259" key="1">
    <source>
        <dbReference type="Pfam" id="PF18765"/>
    </source>
</evidence>
<dbReference type="Proteomes" id="UP001589609">
    <property type="component" value="Unassembled WGS sequence"/>
</dbReference>
<name>A0ABV5WIS1_9BACI</name>